<protein>
    <recommendedName>
        <fullName evidence="4">DUF4386 family protein</fullName>
    </recommendedName>
</protein>
<reference evidence="2 3" key="1">
    <citation type="submission" date="2018-07" db="EMBL/GenBank/DDBJ databases">
        <title>Genomic Encyclopedia of Type Strains, Phase III (KMG-III): the genomes of soil and plant-associated and newly described type strains.</title>
        <authorList>
            <person name="Whitman W."/>
        </authorList>
    </citation>
    <scope>NUCLEOTIDE SEQUENCE [LARGE SCALE GENOMIC DNA]</scope>
    <source>
        <strain evidence="2 3">CECT 7506</strain>
    </source>
</reference>
<evidence type="ECO:0008006" key="4">
    <source>
        <dbReference type="Google" id="ProtNLM"/>
    </source>
</evidence>
<gene>
    <name evidence="2" type="ORF">DFP97_11788</name>
</gene>
<comment type="caution">
    <text evidence="2">The sequence shown here is derived from an EMBL/GenBank/DDBJ whole genome shotgun (WGS) entry which is preliminary data.</text>
</comment>
<accession>A0A368VLI6</accession>
<dbReference type="EMBL" id="QPJD01000017">
    <property type="protein sequence ID" value="RCW42364.1"/>
    <property type="molecule type" value="Genomic_DNA"/>
</dbReference>
<keyword evidence="1" id="KW-0812">Transmembrane</keyword>
<feature type="transmembrane region" description="Helical" evidence="1">
    <location>
        <begin position="64"/>
        <end position="84"/>
    </location>
</feature>
<organism evidence="2 3">
    <name type="scientific">Paenibacillus prosopidis</name>
    <dbReference type="NCBI Taxonomy" id="630520"/>
    <lineage>
        <taxon>Bacteria</taxon>
        <taxon>Bacillati</taxon>
        <taxon>Bacillota</taxon>
        <taxon>Bacilli</taxon>
        <taxon>Bacillales</taxon>
        <taxon>Paenibacillaceae</taxon>
        <taxon>Paenibacillus</taxon>
    </lineage>
</organism>
<keyword evidence="1" id="KW-0472">Membrane</keyword>
<feature type="transmembrane region" description="Helical" evidence="1">
    <location>
        <begin position="204"/>
        <end position="222"/>
    </location>
</feature>
<evidence type="ECO:0000313" key="3">
    <source>
        <dbReference type="Proteomes" id="UP000252415"/>
    </source>
</evidence>
<evidence type="ECO:0000313" key="2">
    <source>
        <dbReference type="EMBL" id="RCW42364.1"/>
    </source>
</evidence>
<proteinExistence type="predicted"/>
<keyword evidence="1" id="KW-1133">Transmembrane helix</keyword>
<dbReference type="RefSeq" id="WP_220271188.1">
    <property type="nucleotide sequence ID" value="NZ_QPJD01000017.1"/>
</dbReference>
<dbReference type="Proteomes" id="UP000252415">
    <property type="component" value="Unassembled WGS sequence"/>
</dbReference>
<keyword evidence="3" id="KW-1185">Reference proteome</keyword>
<sequence length="249" mass="26709">MNTNRQTAVIKGNNKESKMKITASNLIRWAGLAGMFAGILFIVIQPIHPTENLASVTTSTWAIVHYLTIAMSLFGLLGITGIYARQVKEAGWLGLAGFLLFSLFWIATTAFTFVEAFILPLLVTDAPKFIEGFLGIFSGSASEVNLGALPSAAPLAGGMYILGGLILGMATFRAGILPRWAAGLLAFAAMSTLASSLLPHPLDRFLAVPMGVALAWLGYALWSERREKVPTPLQIRKVNGGARDESDRI</sequence>
<dbReference type="AlphaFoldDB" id="A0A368VLI6"/>
<feature type="transmembrane region" description="Helical" evidence="1">
    <location>
        <begin position="26"/>
        <end position="44"/>
    </location>
</feature>
<feature type="transmembrane region" description="Helical" evidence="1">
    <location>
        <begin position="91"/>
        <end position="114"/>
    </location>
</feature>
<feature type="transmembrane region" description="Helical" evidence="1">
    <location>
        <begin position="148"/>
        <end position="168"/>
    </location>
</feature>
<feature type="transmembrane region" description="Helical" evidence="1">
    <location>
        <begin position="180"/>
        <end position="198"/>
    </location>
</feature>
<evidence type="ECO:0000256" key="1">
    <source>
        <dbReference type="SAM" id="Phobius"/>
    </source>
</evidence>
<name>A0A368VLI6_9BACL</name>